<organism evidence="1 2">
    <name type="scientific">Tanticharoenia sakaeratensis NBRC 103193</name>
    <dbReference type="NCBI Taxonomy" id="1231623"/>
    <lineage>
        <taxon>Bacteria</taxon>
        <taxon>Pseudomonadati</taxon>
        <taxon>Pseudomonadota</taxon>
        <taxon>Alphaproteobacteria</taxon>
        <taxon>Acetobacterales</taxon>
        <taxon>Acetobacteraceae</taxon>
        <taxon>Tanticharoenia</taxon>
    </lineage>
</organism>
<dbReference type="GO" id="GO:0008757">
    <property type="term" value="F:S-adenosylmethionine-dependent methyltransferase activity"/>
    <property type="evidence" value="ECO:0007669"/>
    <property type="project" value="InterPro"/>
</dbReference>
<dbReference type="GO" id="GO:0009312">
    <property type="term" value="P:oligosaccharide biosynthetic process"/>
    <property type="evidence" value="ECO:0007669"/>
    <property type="project" value="InterPro"/>
</dbReference>
<name>A0A0D6MQD4_9PROT</name>
<reference evidence="1 2" key="1">
    <citation type="submission" date="2012-10" db="EMBL/GenBank/DDBJ databases">
        <title>Genome sequencing of Tanticharoenia sakaeratensis NBRC 103193.</title>
        <authorList>
            <person name="Azuma Y."/>
            <person name="Hadano H."/>
            <person name="Hirakawa H."/>
            <person name="Matsushita K."/>
        </authorList>
    </citation>
    <scope>NUCLEOTIDE SEQUENCE [LARGE SCALE GENOMIC DNA]</scope>
    <source>
        <strain evidence="1 2">NBRC 103193</strain>
    </source>
</reference>
<dbReference type="InterPro" id="IPR008715">
    <property type="entry name" value="SAM-MeTfrase_NodS-like"/>
</dbReference>
<dbReference type="RefSeq" id="WP_048851038.1">
    <property type="nucleotide sequence ID" value="NZ_BALE01000053.1"/>
</dbReference>
<sequence length="206" mass="22477">MIAESWPADAFEALYRERPDPWGFESSPYEQAKLAHLLDFLPHPRFAAAVEIGCAIGVSTAALAQRCDRLLAIDAAEAALQHARHRCAPMGHVSFLRAYIPAEFPPMAGQATDLLIVSELLYFLSPPDIDAVVRVVLPTMQPDGTIVLANWIGQTDTPCTGDQAAERFILVCQQAGWHLTAQARQPGYRLDRLERASDASAAMPAV</sequence>
<comment type="caution">
    <text evidence="1">The sequence shown here is derived from an EMBL/GenBank/DDBJ whole genome shotgun (WGS) entry which is preliminary data.</text>
</comment>
<evidence type="ECO:0000313" key="1">
    <source>
        <dbReference type="EMBL" id="GAN55666.1"/>
    </source>
</evidence>
<dbReference type="Proteomes" id="UP000032679">
    <property type="component" value="Unassembled WGS sequence"/>
</dbReference>
<evidence type="ECO:0000313" key="2">
    <source>
        <dbReference type="Proteomes" id="UP000032679"/>
    </source>
</evidence>
<dbReference type="STRING" id="1231623.Tasa_053_004"/>
<dbReference type="GO" id="GO:0032259">
    <property type="term" value="P:methylation"/>
    <property type="evidence" value="ECO:0007669"/>
    <property type="project" value="UniProtKB-KW"/>
</dbReference>
<protein>
    <submittedName>
        <fullName evidence="1">Type 12 methyltransferase</fullName>
    </submittedName>
</protein>
<dbReference type="Gene3D" id="3.40.50.150">
    <property type="entry name" value="Vaccinia Virus protein VP39"/>
    <property type="match status" value="1"/>
</dbReference>
<dbReference type="AlphaFoldDB" id="A0A0D6MQD4"/>
<keyword evidence="1" id="KW-0808">Transferase</keyword>
<keyword evidence="1" id="KW-0489">Methyltransferase</keyword>
<keyword evidence="2" id="KW-1185">Reference proteome</keyword>
<dbReference type="EMBL" id="BALE01000053">
    <property type="protein sequence ID" value="GAN55666.1"/>
    <property type="molecule type" value="Genomic_DNA"/>
</dbReference>
<dbReference type="InterPro" id="IPR029063">
    <property type="entry name" value="SAM-dependent_MTases_sf"/>
</dbReference>
<dbReference type="SUPFAM" id="SSF53335">
    <property type="entry name" value="S-adenosyl-L-methionine-dependent methyltransferases"/>
    <property type="match status" value="1"/>
</dbReference>
<gene>
    <name evidence="1" type="ORF">Tasa_053_004</name>
</gene>
<dbReference type="CDD" id="cd02440">
    <property type="entry name" value="AdoMet_MTases"/>
    <property type="match status" value="1"/>
</dbReference>
<proteinExistence type="predicted"/>
<dbReference type="Pfam" id="PF05401">
    <property type="entry name" value="NodS"/>
    <property type="match status" value="1"/>
</dbReference>
<accession>A0A0D6MQD4</accession>